<comment type="caution">
    <text evidence="4">The sequence shown here is derived from an EMBL/GenBank/DDBJ whole genome shotgun (WGS) entry which is preliminary data.</text>
</comment>
<dbReference type="InterPro" id="IPR003869">
    <property type="entry name" value="Polysac_CapD-like"/>
</dbReference>
<evidence type="ECO:0000313" key="5">
    <source>
        <dbReference type="Proteomes" id="UP000251075"/>
    </source>
</evidence>
<dbReference type="OrthoDB" id="9803111at2"/>
<dbReference type="CDD" id="cd05237">
    <property type="entry name" value="UDP_invert_4-6DH_SDR_e"/>
    <property type="match status" value="1"/>
</dbReference>
<proteinExistence type="inferred from homology"/>
<sequence>MKDGFSRAHIAFGHDVVMAALSFVLALYLRLGDEMGRYWGNGDLLLGAGLFTAVAVPVFLSQRLYRGVWRYASVSDMTALVRAATLTVLIFMAVLFLMTRLQSLPRSVLIINWFVLLTLLGGPRFLYRTFKDKVQSVRAARGGAIPVLLVGAGDEAELFIRATRSDQAEYRAVGLVSERGGRVGRNIHGVDVLGGIDQLDEVIAALTRRGQAPQRLIITDHRLDGAVVRELLDAADRLGLGLARIPRLTDLKDGVEERLSLRSIAVEDLLGRPQLALDRGGMERLIRGRRVMVTGAGGSIGSELVRQIRDFGPSRLVLFEACEFNLYAIDQELSQGGAQIEHVPVEHVPVLGDVRDAERVGQVMAEHRPDLVFHAAALKHVPMVEYNPDEGLLTNAVGTRIVVDACIQAKVGLMVQISTDKAVNPTNVMGASKRVAEMYAQALDLAQPDGTRFVTVRFGNVLGSTGSVVPLFQKQLEAGGPITVTHPDMTRYFMTVREAVELVLQASAFGAGHPDYRGKIFVLDMGEPVRIVHLARQMIRLAGLRPDKDIQITYTGLRPGEKLFEEIFHGAEPPVPTSQPGILVATPRAVDAEELGLALDDLSQACRAHRIEPAVAILRRLVPEYQPT</sequence>
<dbReference type="AlphaFoldDB" id="A0A364P2N7"/>
<name>A0A364P2N7_9PROT</name>
<keyword evidence="2" id="KW-0472">Membrane</keyword>
<dbReference type="InterPro" id="IPR036291">
    <property type="entry name" value="NAD(P)-bd_dom_sf"/>
</dbReference>
<accession>A0A364P2N7</accession>
<evidence type="ECO:0000313" key="4">
    <source>
        <dbReference type="EMBL" id="RAU23612.1"/>
    </source>
</evidence>
<organism evidence="4 5">
    <name type="scientific">Paramagnetospirillum kuznetsovii</name>
    <dbReference type="NCBI Taxonomy" id="2053833"/>
    <lineage>
        <taxon>Bacteria</taxon>
        <taxon>Pseudomonadati</taxon>
        <taxon>Pseudomonadota</taxon>
        <taxon>Alphaproteobacteria</taxon>
        <taxon>Rhodospirillales</taxon>
        <taxon>Magnetospirillaceae</taxon>
        <taxon>Paramagnetospirillum</taxon>
    </lineage>
</organism>
<evidence type="ECO:0000259" key="3">
    <source>
        <dbReference type="Pfam" id="PF02719"/>
    </source>
</evidence>
<feature type="transmembrane region" description="Helical" evidence="2">
    <location>
        <begin position="110"/>
        <end position="127"/>
    </location>
</feature>
<dbReference type="Proteomes" id="UP000251075">
    <property type="component" value="Unassembled WGS sequence"/>
</dbReference>
<dbReference type="SUPFAM" id="SSF53335">
    <property type="entry name" value="S-adenosyl-L-methionine-dependent methyltransferases"/>
    <property type="match status" value="1"/>
</dbReference>
<evidence type="ECO:0000256" key="1">
    <source>
        <dbReference type="ARBA" id="ARBA00007430"/>
    </source>
</evidence>
<dbReference type="InterPro" id="IPR029063">
    <property type="entry name" value="SAM-dependent_MTases_sf"/>
</dbReference>
<reference evidence="4 5" key="1">
    <citation type="submission" date="2017-11" db="EMBL/GenBank/DDBJ databases">
        <title>Draft genome sequence of magnetotactic bacterium Magnetospirillum kuznetsovii LBB-42.</title>
        <authorList>
            <person name="Grouzdev D.S."/>
            <person name="Rysina M.S."/>
            <person name="Baslerov R.V."/>
            <person name="Koziaeva V."/>
        </authorList>
    </citation>
    <scope>NUCLEOTIDE SEQUENCE [LARGE SCALE GENOMIC DNA]</scope>
    <source>
        <strain evidence="4 5">LBB-42</strain>
    </source>
</reference>
<dbReference type="PANTHER" id="PTHR43318">
    <property type="entry name" value="UDP-N-ACETYLGLUCOSAMINE 4,6-DEHYDRATASE"/>
    <property type="match status" value="1"/>
</dbReference>
<dbReference type="RefSeq" id="WP_112141843.1">
    <property type="nucleotide sequence ID" value="NZ_PGTO01000001.1"/>
</dbReference>
<dbReference type="Pfam" id="PF02719">
    <property type="entry name" value="Polysacc_synt_2"/>
    <property type="match status" value="1"/>
</dbReference>
<dbReference type="EMBL" id="PGTO01000001">
    <property type="protein sequence ID" value="RAU23612.1"/>
    <property type="molecule type" value="Genomic_DNA"/>
</dbReference>
<dbReference type="Pfam" id="PF13727">
    <property type="entry name" value="CoA_binding_3"/>
    <property type="match status" value="1"/>
</dbReference>
<dbReference type="InterPro" id="IPR051203">
    <property type="entry name" value="Polysaccharide_Synthase-Rel"/>
</dbReference>
<protein>
    <submittedName>
        <fullName evidence="4">Nucleotide sugar dehydratase</fullName>
    </submittedName>
</protein>
<keyword evidence="5" id="KW-1185">Reference proteome</keyword>
<feature type="domain" description="Polysaccharide biosynthesis protein CapD-like" evidence="3">
    <location>
        <begin position="291"/>
        <end position="584"/>
    </location>
</feature>
<comment type="similarity">
    <text evidence="1">Belongs to the polysaccharide synthase family.</text>
</comment>
<feature type="transmembrane region" description="Helical" evidence="2">
    <location>
        <begin position="77"/>
        <end position="98"/>
    </location>
</feature>
<feature type="transmembrane region" description="Helical" evidence="2">
    <location>
        <begin position="44"/>
        <end position="65"/>
    </location>
</feature>
<keyword evidence="2" id="KW-1133">Transmembrane helix</keyword>
<keyword evidence="2" id="KW-0812">Transmembrane</keyword>
<feature type="transmembrane region" description="Helical" evidence="2">
    <location>
        <begin position="12"/>
        <end position="32"/>
    </location>
</feature>
<dbReference type="Gene3D" id="3.40.50.720">
    <property type="entry name" value="NAD(P)-binding Rossmann-like Domain"/>
    <property type="match status" value="2"/>
</dbReference>
<dbReference type="SUPFAM" id="SSF51735">
    <property type="entry name" value="NAD(P)-binding Rossmann-fold domains"/>
    <property type="match status" value="1"/>
</dbReference>
<evidence type="ECO:0000256" key="2">
    <source>
        <dbReference type="SAM" id="Phobius"/>
    </source>
</evidence>
<dbReference type="PANTHER" id="PTHR43318:SF1">
    <property type="entry name" value="POLYSACCHARIDE BIOSYNTHESIS PROTEIN EPSC-RELATED"/>
    <property type="match status" value="1"/>
</dbReference>
<gene>
    <name evidence="4" type="ORF">CU669_00450</name>
</gene>